<protein>
    <recommendedName>
        <fullName evidence="2">WSC domain-containing protein</fullName>
    </recommendedName>
</protein>
<proteinExistence type="predicted"/>
<organism evidence="3 4">
    <name type="scientific">Metarhizium rileyi (strain RCEF 4871)</name>
    <name type="common">Nomuraea rileyi</name>
    <dbReference type="NCBI Taxonomy" id="1649241"/>
    <lineage>
        <taxon>Eukaryota</taxon>
        <taxon>Fungi</taxon>
        <taxon>Dikarya</taxon>
        <taxon>Ascomycota</taxon>
        <taxon>Pezizomycotina</taxon>
        <taxon>Sordariomycetes</taxon>
        <taxon>Hypocreomycetidae</taxon>
        <taxon>Hypocreales</taxon>
        <taxon>Clavicipitaceae</taxon>
        <taxon>Metarhizium</taxon>
    </lineage>
</organism>
<feature type="region of interest" description="Disordered" evidence="1">
    <location>
        <begin position="267"/>
        <end position="470"/>
    </location>
</feature>
<evidence type="ECO:0000313" key="3">
    <source>
        <dbReference type="EMBL" id="TWU71485.1"/>
    </source>
</evidence>
<name>A0A5C6G0F2_METRR</name>
<feature type="domain" description="WSC" evidence="2">
    <location>
        <begin position="1"/>
        <end position="64"/>
    </location>
</feature>
<dbReference type="Proteomes" id="UP000317257">
    <property type="component" value="Unassembled WGS sequence"/>
</dbReference>
<comment type="caution">
    <text evidence="3">The sequence shown here is derived from an EMBL/GenBank/DDBJ whole genome shotgun (WGS) entry which is preliminary data.</text>
</comment>
<feature type="compositionally biased region" description="Polar residues" evidence="1">
    <location>
        <begin position="412"/>
        <end position="432"/>
    </location>
</feature>
<dbReference type="EMBL" id="SBHS01000043">
    <property type="protein sequence ID" value="TWU71485.1"/>
    <property type="molecule type" value="Genomic_DNA"/>
</dbReference>
<feature type="compositionally biased region" description="Polar residues" evidence="1">
    <location>
        <begin position="273"/>
        <end position="285"/>
    </location>
</feature>
<dbReference type="AlphaFoldDB" id="A0A5C6G0F2"/>
<dbReference type="InterPro" id="IPR002889">
    <property type="entry name" value="WSC_carb-bd"/>
</dbReference>
<reference evidence="4" key="1">
    <citation type="submission" date="2018-12" db="EMBL/GenBank/DDBJ databases">
        <title>The complete genome of Metarhizium rileyi, a key fungal pathogen of Lepidoptera.</title>
        <authorList>
            <person name="Binneck E."/>
            <person name="Lastra C.C.L."/>
            <person name="Sosa-Gomez D.R."/>
        </authorList>
    </citation>
    <scope>NUCLEOTIDE SEQUENCE [LARGE SCALE GENOMIC DNA]</scope>
    <source>
        <strain evidence="4">Cep018-CH2</strain>
    </source>
</reference>
<dbReference type="PROSITE" id="PS51212">
    <property type="entry name" value="WSC"/>
    <property type="match status" value="1"/>
</dbReference>
<dbReference type="Pfam" id="PF01822">
    <property type="entry name" value="WSC"/>
    <property type="match status" value="1"/>
</dbReference>
<evidence type="ECO:0000313" key="4">
    <source>
        <dbReference type="Proteomes" id="UP000317257"/>
    </source>
</evidence>
<gene>
    <name evidence="3" type="ORF">ED733_000918</name>
</gene>
<sequence>MSLDLCASSCASPLFGVFHTDCFCGHTLGTSDGKSVESSCNIACPGNKHQSCGGKVKLARRDNVPAGVLLSVYEREVDRPTTAHKVVTNTRVITITSCPPVVTNCPIGKKSTKTMTATVPYDRGLEEWQSKKVTCYGDYCVSESHCDKCEQTRVVFNGIKYVCEASPDSNSNWHRLVQCKDNKCRFSKCQGNACNQKIVCFDGQCTPEACYGDECRKKLVCNNGECSHKTCSGDDCHKMWVCNDGKCIAQPACTGDCAAPAPAPVKPAPHVSTPASHGTPISAQPGTHDHSEKSWDTPGSHGGDEHVKIPGHATGGATPNANVGIPSEEGGSGRRPVHAEPGSEGTPAKTNYNPDVAHDVMVPGNPGEPGTSRVPTHKEDVTKPGNRVPTHKEDVAKPSTGRIPTHEEDVSKPSNKASKPVNASQNEQQTGSDNKKGGSDNKGEPSNPDNKGVLPTQGNPAGKPKKTSPIIVAGSNKGVVSFTMLAAAVGLALIM</sequence>
<accession>A0A5C6G0F2</accession>
<feature type="compositionally biased region" description="Basic and acidic residues" evidence="1">
    <location>
        <begin position="433"/>
        <end position="443"/>
    </location>
</feature>
<evidence type="ECO:0000256" key="1">
    <source>
        <dbReference type="SAM" id="MobiDB-lite"/>
    </source>
</evidence>
<evidence type="ECO:0000259" key="2">
    <source>
        <dbReference type="PROSITE" id="PS51212"/>
    </source>
</evidence>